<name>A0ACC0V0R5_9HYPO</name>
<accession>A0ACC0V0R5</accession>
<protein>
    <submittedName>
        <fullName evidence="1">Uncharacterized protein</fullName>
    </submittedName>
</protein>
<proteinExistence type="predicted"/>
<sequence length="909" mass="101940">MWPAFTQHESLTRPRVVVAAISIVAAASAGYYVWSARSRDHYLGTVPGPGLHRSNAVRQSRRQAGRHEADSSATSEAGDENEPNNGVLRPLADDATDILNAPNEWAEVLPTPRAGAHIVNLLFRVSEDSARRSGCVHRGCQCNWCGQVPIRGTRYRCANCADFDLCEVCESQNVHYKTHIFYKVRVPAPPFGPRHMQPVWYTGDPEANRKNLPRSIMYKLSRETGFERPELENFWEQWTYMANTQMRNDPDELYLAMDRKTFEQCLVPTGGSRHAAPNLIHDRMFNFYDSNKDGLIGFREFLQGLAYRKRKDKLARVFEGYDIDGDGYVDRKDFLRMFRAYYVLYKQMHKDILDGLEDQLLSSTEVQSLIAGRQPLSSLFGREGRIPRGDPRLRLGGKRVRVDGTVELEDATRVVDMNHSDTATRNDILMSLFACATDPDAAWRIEERPRDGNAEDRERYYHARDHHERMINQHVADADRPYILNALEPPTTASDIPQNFTSNLTFEDDEEDEEDDEGESPLFVGVPDVHPFLEAQSTPPIGRGVTESEYRARAIEYSKRTLSEAEKRRRDLARGQIFNRWARREFYLDEEEGGNAPDGYTDAYDEMMGNTAQGGGSASASTTTPTSHSVAEGEGSSESGPSQDEWRSGIVALDSEKDAGKEILYQVTQQAFNELLDIIFKPSEDIARAAKRSKRSREMWRAEIERVSQADAQADVQDAEGKASGRDASEDSGRRSPEGLSIEQVLAGPTYSVAAETAEAPTEQPRNAVDFGSADQAGASSASPTTTQDAADEARGRSGAADPTMPQFRPHDMSWDEVSRRGGMTYPLTNPKNTATGPGTATATDSERDGPTVEDLREWKRHSDAEKVAEERGAWGKLSFDEFEEIYRSQECKGNRLDYLGSWIDFCIP</sequence>
<dbReference type="EMBL" id="CM047944">
    <property type="protein sequence ID" value="KAI9899327.1"/>
    <property type="molecule type" value="Genomic_DNA"/>
</dbReference>
<dbReference type="Proteomes" id="UP001163324">
    <property type="component" value="Chromosome 5"/>
</dbReference>
<reference evidence="1" key="1">
    <citation type="submission" date="2022-10" db="EMBL/GenBank/DDBJ databases">
        <title>Complete Genome of Trichothecium roseum strain YXFP-22015, a Plant Pathogen Isolated from Citrus.</title>
        <authorList>
            <person name="Wang Y."/>
            <person name="Zhu L."/>
        </authorList>
    </citation>
    <scope>NUCLEOTIDE SEQUENCE</scope>
    <source>
        <strain evidence="1">YXFP-22015</strain>
    </source>
</reference>
<evidence type="ECO:0000313" key="1">
    <source>
        <dbReference type="EMBL" id="KAI9899327.1"/>
    </source>
</evidence>
<keyword evidence="2" id="KW-1185">Reference proteome</keyword>
<organism evidence="1 2">
    <name type="scientific">Trichothecium roseum</name>
    <dbReference type="NCBI Taxonomy" id="47278"/>
    <lineage>
        <taxon>Eukaryota</taxon>
        <taxon>Fungi</taxon>
        <taxon>Dikarya</taxon>
        <taxon>Ascomycota</taxon>
        <taxon>Pezizomycotina</taxon>
        <taxon>Sordariomycetes</taxon>
        <taxon>Hypocreomycetidae</taxon>
        <taxon>Hypocreales</taxon>
        <taxon>Hypocreales incertae sedis</taxon>
        <taxon>Trichothecium</taxon>
    </lineage>
</organism>
<gene>
    <name evidence="1" type="ORF">N3K66_005788</name>
</gene>
<comment type="caution">
    <text evidence="1">The sequence shown here is derived from an EMBL/GenBank/DDBJ whole genome shotgun (WGS) entry which is preliminary data.</text>
</comment>
<evidence type="ECO:0000313" key="2">
    <source>
        <dbReference type="Proteomes" id="UP001163324"/>
    </source>
</evidence>